<feature type="compositionally biased region" description="Low complexity" evidence="4">
    <location>
        <begin position="8"/>
        <end position="25"/>
    </location>
</feature>
<dbReference type="PANTHER" id="PTHR43618:SF8">
    <property type="entry name" value="7ALPHA-HYDROXYSTEROID DEHYDROGENASE"/>
    <property type="match status" value="1"/>
</dbReference>
<gene>
    <name evidence="5" type="ORF">FCC1311_010071</name>
</gene>
<keyword evidence="2" id="KW-0521">NADP</keyword>
<evidence type="ECO:0000256" key="4">
    <source>
        <dbReference type="SAM" id="MobiDB-lite"/>
    </source>
</evidence>
<evidence type="ECO:0000313" key="6">
    <source>
        <dbReference type="Proteomes" id="UP000241890"/>
    </source>
</evidence>
<dbReference type="SUPFAM" id="SSF51735">
    <property type="entry name" value="NAD(P)-binding Rossmann-fold domains"/>
    <property type="match status" value="1"/>
</dbReference>
<organism evidence="5 6">
    <name type="scientific">Hondaea fermentalgiana</name>
    <dbReference type="NCBI Taxonomy" id="2315210"/>
    <lineage>
        <taxon>Eukaryota</taxon>
        <taxon>Sar</taxon>
        <taxon>Stramenopiles</taxon>
        <taxon>Bigyra</taxon>
        <taxon>Labyrinthulomycetes</taxon>
        <taxon>Thraustochytrida</taxon>
        <taxon>Thraustochytriidae</taxon>
        <taxon>Hondaea</taxon>
    </lineage>
</organism>
<dbReference type="Proteomes" id="UP000241890">
    <property type="component" value="Unassembled WGS sequence"/>
</dbReference>
<comment type="caution">
    <text evidence="5">The sequence shown here is derived from an EMBL/GenBank/DDBJ whole genome shotgun (WGS) entry which is preliminary data.</text>
</comment>
<dbReference type="InterPro" id="IPR020904">
    <property type="entry name" value="Sc_DH/Rdtase_CS"/>
</dbReference>
<evidence type="ECO:0000256" key="2">
    <source>
        <dbReference type="ARBA" id="ARBA00022857"/>
    </source>
</evidence>
<dbReference type="InterPro" id="IPR052178">
    <property type="entry name" value="Sec_Metab_Biosynth_SDR"/>
</dbReference>
<proteinExistence type="inferred from homology"/>
<protein>
    <submittedName>
        <fullName evidence="5">Dehydrogenase/reductase SDR family member 4</fullName>
    </submittedName>
</protein>
<dbReference type="AlphaFoldDB" id="A0A2R5G9S3"/>
<dbReference type="InterPro" id="IPR002347">
    <property type="entry name" value="SDR_fam"/>
</dbReference>
<dbReference type="Gene3D" id="3.40.50.720">
    <property type="entry name" value="NAD(P)-binding Rossmann-like Domain"/>
    <property type="match status" value="1"/>
</dbReference>
<dbReference type="Pfam" id="PF13561">
    <property type="entry name" value="adh_short_C2"/>
    <property type="match status" value="1"/>
</dbReference>
<dbReference type="PRINTS" id="PR00081">
    <property type="entry name" value="GDHRDH"/>
</dbReference>
<keyword evidence="6" id="KW-1185">Reference proteome</keyword>
<comment type="similarity">
    <text evidence="1">Belongs to the short-chain dehydrogenases/reductases (SDR) family.</text>
</comment>
<evidence type="ECO:0000256" key="1">
    <source>
        <dbReference type="ARBA" id="ARBA00006484"/>
    </source>
</evidence>
<dbReference type="PROSITE" id="PS00061">
    <property type="entry name" value="ADH_SHORT"/>
    <property type="match status" value="1"/>
</dbReference>
<dbReference type="InterPro" id="IPR036291">
    <property type="entry name" value="NAD(P)-bd_dom_sf"/>
</dbReference>
<dbReference type="GO" id="GO:0016491">
    <property type="term" value="F:oxidoreductase activity"/>
    <property type="evidence" value="ECO:0007669"/>
    <property type="project" value="UniProtKB-KW"/>
</dbReference>
<name>A0A2R5G9S3_9STRA</name>
<dbReference type="FunFam" id="3.40.50.720:FF:000084">
    <property type="entry name" value="Short-chain dehydrogenase reductase"/>
    <property type="match status" value="1"/>
</dbReference>
<sequence>MRVNLDISSTAPAGSASSTSSSSSSRKGKSKSNREKKKEAAEEKDTMDDLSLDTMFGVKGKNVVVTGGSRGIGYMIASCFVQQGCNVFIFSRKPDHEAADALTQKGPGKCYSMVCDVADAQAIETVAKEVQAKVGDAGIHCLVNNSGATWGASFYDVTLASFEKLVNVNLTGLFFVSQAFGPMLEAAGSVEDPARIINIASIDGLHTPVFEEYAYGATKAGVIHMTRLMASSLAPKNITVNSISPGLFPSKMGDQVLKGAGDAVTHAIPMKRAGRPCDIAAAALYFASPSGSYCTGSNLVIDGGITSSPKL</sequence>
<evidence type="ECO:0000256" key="3">
    <source>
        <dbReference type="ARBA" id="ARBA00023002"/>
    </source>
</evidence>
<dbReference type="InParanoid" id="A0A2R5G9S3"/>
<evidence type="ECO:0000313" key="5">
    <source>
        <dbReference type="EMBL" id="GBG27059.1"/>
    </source>
</evidence>
<dbReference type="OrthoDB" id="1393670at2759"/>
<feature type="compositionally biased region" description="Basic and acidic residues" evidence="4">
    <location>
        <begin position="32"/>
        <end position="44"/>
    </location>
</feature>
<feature type="region of interest" description="Disordered" evidence="4">
    <location>
        <begin position="1"/>
        <end position="46"/>
    </location>
</feature>
<dbReference type="EMBL" id="BEYU01000027">
    <property type="protein sequence ID" value="GBG27059.1"/>
    <property type="molecule type" value="Genomic_DNA"/>
</dbReference>
<accession>A0A2R5G9S3</accession>
<dbReference type="PANTHER" id="PTHR43618">
    <property type="entry name" value="7-ALPHA-HYDROXYSTEROID DEHYDROGENASE"/>
    <property type="match status" value="1"/>
</dbReference>
<reference evidence="5 6" key="1">
    <citation type="submission" date="2017-12" db="EMBL/GenBank/DDBJ databases">
        <title>Sequencing, de novo assembly and annotation of complete genome of a new Thraustochytrid species, strain FCC1311.</title>
        <authorList>
            <person name="Sedici K."/>
            <person name="Godart F."/>
            <person name="Aiese Cigliano R."/>
            <person name="Sanseverino W."/>
            <person name="Barakat M."/>
            <person name="Ortet P."/>
            <person name="Marechal E."/>
            <person name="Cagnac O."/>
            <person name="Amato A."/>
        </authorList>
    </citation>
    <scope>NUCLEOTIDE SEQUENCE [LARGE SCALE GENOMIC DNA]</scope>
</reference>
<keyword evidence="3" id="KW-0560">Oxidoreductase</keyword>
<dbReference type="PRINTS" id="PR00080">
    <property type="entry name" value="SDRFAMILY"/>
</dbReference>